<feature type="region of interest" description="Disordered" evidence="1">
    <location>
        <begin position="1"/>
        <end position="65"/>
    </location>
</feature>
<name>A0ABN2YXH2_9ACTN</name>
<reference evidence="2 3" key="1">
    <citation type="journal article" date="2019" name="Int. J. Syst. Evol. Microbiol.">
        <title>The Global Catalogue of Microorganisms (GCM) 10K type strain sequencing project: providing services to taxonomists for standard genome sequencing and annotation.</title>
        <authorList>
            <consortium name="The Broad Institute Genomics Platform"/>
            <consortium name="The Broad Institute Genome Sequencing Center for Infectious Disease"/>
            <person name="Wu L."/>
            <person name="Ma J."/>
        </authorList>
    </citation>
    <scope>NUCLEOTIDE SEQUENCE [LARGE SCALE GENOMIC DNA]</scope>
    <source>
        <strain evidence="2 3">JCM 14560</strain>
    </source>
</reference>
<organism evidence="2 3">
    <name type="scientific">Kitasatospora kazusensis</name>
    <dbReference type="NCBI Taxonomy" id="407974"/>
    <lineage>
        <taxon>Bacteria</taxon>
        <taxon>Bacillati</taxon>
        <taxon>Actinomycetota</taxon>
        <taxon>Actinomycetes</taxon>
        <taxon>Kitasatosporales</taxon>
        <taxon>Streptomycetaceae</taxon>
        <taxon>Kitasatospora</taxon>
    </lineage>
</organism>
<comment type="caution">
    <text evidence="2">The sequence shown here is derived from an EMBL/GenBank/DDBJ whole genome shotgun (WGS) entry which is preliminary data.</text>
</comment>
<evidence type="ECO:0000313" key="3">
    <source>
        <dbReference type="Proteomes" id="UP001422759"/>
    </source>
</evidence>
<dbReference type="EMBL" id="BAAANT010000004">
    <property type="protein sequence ID" value="GAA2133930.1"/>
    <property type="molecule type" value="Genomic_DNA"/>
</dbReference>
<accession>A0ABN2YXH2</accession>
<protein>
    <submittedName>
        <fullName evidence="2">Uncharacterized protein</fullName>
    </submittedName>
</protein>
<gene>
    <name evidence="2" type="ORF">GCM10009760_10620</name>
</gene>
<evidence type="ECO:0000256" key="1">
    <source>
        <dbReference type="SAM" id="MobiDB-lite"/>
    </source>
</evidence>
<proteinExistence type="predicted"/>
<keyword evidence="3" id="KW-1185">Reference proteome</keyword>
<dbReference type="Proteomes" id="UP001422759">
    <property type="component" value="Unassembled WGS sequence"/>
</dbReference>
<evidence type="ECO:0000313" key="2">
    <source>
        <dbReference type="EMBL" id="GAA2133930.1"/>
    </source>
</evidence>
<sequence>MDNSAPRRGYPQDGASYPHPRTAPRQPLTCAPAAERGSIPDGGTEGAVADGAGRDPERTDPPALRCGNLFLSRALSPVGWAP</sequence>